<reference evidence="1" key="1">
    <citation type="submission" date="2020-06" db="EMBL/GenBank/DDBJ databases">
        <authorList>
            <person name="Li T."/>
            <person name="Hu X."/>
            <person name="Zhang T."/>
            <person name="Song X."/>
            <person name="Zhang H."/>
            <person name="Dai N."/>
            <person name="Sheng W."/>
            <person name="Hou X."/>
            <person name="Wei L."/>
        </authorList>
    </citation>
    <scope>NUCLEOTIDE SEQUENCE</scope>
    <source>
        <strain evidence="1">KEN1</strain>
        <tissue evidence="1">Leaf</tissue>
    </source>
</reference>
<name>A0AAW2TLT0_9LAMI</name>
<dbReference type="AlphaFoldDB" id="A0AAW2TLT0"/>
<accession>A0AAW2TLT0</accession>
<comment type="caution">
    <text evidence="1">The sequence shown here is derived from an EMBL/GenBank/DDBJ whole genome shotgun (WGS) entry which is preliminary data.</text>
</comment>
<gene>
    <name evidence="1" type="ORF">Slati_3861800</name>
</gene>
<evidence type="ECO:0000313" key="1">
    <source>
        <dbReference type="EMBL" id="KAL0405479.1"/>
    </source>
</evidence>
<organism evidence="1">
    <name type="scientific">Sesamum latifolium</name>
    <dbReference type="NCBI Taxonomy" id="2727402"/>
    <lineage>
        <taxon>Eukaryota</taxon>
        <taxon>Viridiplantae</taxon>
        <taxon>Streptophyta</taxon>
        <taxon>Embryophyta</taxon>
        <taxon>Tracheophyta</taxon>
        <taxon>Spermatophyta</taxon>
        <taxon>Magnoliopsida</taxon>
        <taxon>eudicotyledons</taxon>
        <taxon>Gunneridae</taxon>
        <taxon>Pentapetalae</taxon>
        <taxon>asterids</taxon>
        <taxon>lamiids</taxon>
        <taxon>Lamiales</taxon>
        <taxon>Pedaliaceae</taxon>
        <taxon>Sesamum</taxon>
    </lineage>
</organism>
<reference evidence="1" key="2">
    <citation type="journal article" date="2024" name="Plant">
        <title>Genomic evolution and insights into agronomic trait innovations of Sesamum species.</title>
        <authorList>
            <person name="Miao H."/>
            <person name="Wang L."/>
            <person name="Qu L."/>
            <person name="Liu H."/>
            <person name="Sun Y."/>
            <person name="Le M."/>
            <person name="Wang Q."/>
            <person name="Wei S."/>
            <person name="Zheng Y."/>
            <person name="Lin W."/>
            <person name="Duan Y."/>
            <person name="Cao H."/>
            <person name="Xiong S."/>
            <person name="Wang X."/>
            <person name="Wei L."/>
            <person name="Li C."/>
            <person name="Ma Q."/>
            <person name="Ju M."/>
            <person name="Zhao R."/>
            <person name="Li G."/>
            <person name="Mu C."/>
            <person name="Tian Q."/>
            <person name="Mei H."/>
            <person name="Zhang T."/>
            <person name="Gao T."/>
            <person name="Zhang H."/>
        </authorList>
    </citation>
    <scope>NUCLEOTIDE SEQUENCE</scope>
    <source>
        <strain evidence="1">KEN1</strain>
    </source>
</reference>
<proteinExistence type="predicted"/>
<dbReference type="EMBL" id="JACGWN010000014">
    <property type="protein sequence ID" value="KAL0405479.1"/>
    <property type="molecule type" value="Genomic_DNA"/>
</dbReference>
<sequence length="72" mass="8227">MNGFEESLHELINMLVQYEITIEKFAPLVLMVEASTSKAKGKVTGREERKKDKASSNRCEHFECSCYTARRG</sequence>
<protein>
    <submittedName>
        <fullName evidence="1">Uncharacterized protein</fullName>
    </submittedName>
</protein>